<keyword evidence="1" id="KW-0812">Transmembrane</keyword>
<dbReference type="EMBL" id="MCFJ01000019">
    <property type="protein sequence ID" value="ORY57448.1"/>
    <property type="molecule type" value="Genomic_DNA"/>
</dbReference>
<sequence length="325" mass="35456">MSESSPLLPRPANDAADSHPIYLRVCHSPWRAISQKALVTSRFVVLVYLSVALGVSLNYKLNTIDEHTKWRIPFQFSTVAFLLLWAYHLMATLWTAMHLFSPRSIEGIDEDSRLKTKILVALSPPNRDTDGKWRLGFSLFYTTAHVFTFMNTIIYWAVLVPAGHGGFRPPSVPHHGHQTSAPGNPTAMYDPSKGLFEEGDAKAFSIINIWTISSVIGLAEILFFNSIRRPTPVAGHVAWTMFASALYLAWAGLGRLLTGHAGLFFLDPDLVDGLRGVTAAASLAFITLAPGGKLETSDGANGPGLVVIHGYKKAGQKGGWCSGVR</sequence>
<dbReference type="GO" id="GO:0016020">
    <property type="term" value="C:membrane"/>
    <property type="evidence" value="ECO:0007669"/>
    <property type="project" value="TreeGrafter"/>
</dbReference>
<feature type="transmembrane region" description="Helical" evidence="1">
    <location>
        <begin position="39"/>
        <end position="59"/>
    </location>
</feature>
<dbReference type="OrthoDB" id="5293596at2759"/>
<feature type="transmembrane region" description="Helical" evidence="1">
    <location>
        <begin position="236"/>
        <end position="253"/>
    </location>
</feature>
<feature type="transmembrane region" description="Helical" evidence="1">
    <location>
        <begin position="79"/>
        <end position="100"/>
    </location>
</feature>
<proteinExistence type="predicted"/>
<evidence type="ECO:0000313" key="2">
    <source>
        <dbReference type="EMBL" id="ORY57448.1"/>
    </source>
</evidence>
<dbReference type="STRING" id="1141098.A0A1Y2DDV6"/>
<dbReference type="AlphaFoldDB" id="A0A1Y2DDV6"/>
<keyword evidence="1" id="KW-0472">Membrane</keyword>
<dbReference type="PANTHER" id="PTHR12242">
    <property type="entry name" value="OS02G0130600 PROTEIN-RELATED"/>
    <property type="match status" value="1"/>
</dbReference>
<dbReference type="Proteomes" id="UP000193689">
    <property type="component" value="Unassembled WGS sequence"/>
</dbReference>
<dbReference type="PANTHER" id="PTHR12242:SF1">
    <property type="entry name" value="MYND-TYPE DOMAIN-CONTAINING PROTEIN"/>
    <property type="match status" value="1"/>
</dbReference>
<name>A0A1Y2DDV6_9PEZI</name>
<feature type="transmembrane region" description="Helical" evidence="1">
    <location>
        <begin position="203"/>
        <end position="224"/>
    </location>
</feature>
<accession>A0A1Y2DDV6</accession>
<keyword evidence="3" id="KW-1185">Reference proteome</keyword>
<keyword evidence="1" id="KW-1133">Transmembrane helix</keyword>
<organism evidence="2 3">
    <name type="scientific">Pseudomassariella vexata</name>
    <dbReference type="NCBI Taxonomy" id="1141098"/>
    <lineage>
        <taxon>Eukaryota</taxon>
        <taxon>Fungi</taxon>
        <taxon>Dikarya</taxon>
        <taxon>Ascomycota</taxon>
        <taxon>Pezizomycotina</taxon>
        <taxon>Sordariomycetes</taxon>
        <taxon>Xylariomycetidae</taxon>
        <taxon>Amphisphaeriales</taxon>
        <taxon>Pseudomassariaceae</taxon>
        <taxon>Pseudomassariella</taxon>
    </lineage>
</organism>
<feature type="transmembrane region" description="Helical" evidence="1">
    <location>
        <begin position="135"/>
        <end position="158"/>
    </location>
</feature>
<gene>
    <name evidence="2" type="ORF">BCR38DRAFT_478213</name>
</gene>
<comment type="caution">
    <text evidence="2">The sequence shown here is derived from an EMBL/GenBank/DDBJ whole genome shotgun (WGS) entry which is preliminary data.</text>
</comment>
<dbReference type="InParanoid" id="A0A1Y2DDV6"/>
<dbReference type="GeneID" id="63779311"/>
<protein>
    <submittedName>
        <fullName evidence="2">Uncharacterized protein</fullName>
    </submittedName>
</protein>
<evidence type="ECO:0000313" key="3">
    <source>
        <dbReference type="Proteomes" id="UP000193689"/>
    </source>
</evidence>
<evidence type="ECO:0000256" key="1">
    <source>
        <dbReference type="SAM" id="Phobius"/>
    </source>
</evidence>
<reference evidence="2 3" key="1">
    <citation type="submission" date="2016-07" db="EMBL/GenBank/DDBJ databases">
        <title>Pervasive Adenine N6-methylation of Active Genes in Fungi.</title>
        <authorList>
            <consortium name="DOE Joint Genome Institute"/>
            <person name="Mondo S.J."/>
            <person name="Dannebaum R.O."/>
            <person name="Kuo R.C."/>
            <person name="Labutti K."/>
            <person name="Haridas S."/>
            <person name="Kuo A."/>
            <person name="Salamov A."/>
            <person name="Ahrendt S.R."/>
            <person name="Lipzen A."/>
            <person name="Sullivan W."/>
            <person name="Andreopoulos W.B."/>
            <person name="Clum A."/>
            <person name="Lindquist E."/>
            <person name="Daum C."/>
            <person name="Ramamoorthy G.K."/>
            <person name="Gryganskyi A."/>
            <person name="Culley D."/>
            <person name="Magnuson J.K."/>
            <person name="James T.Y."/>
            <person name="O'Malley M.A."/>
            <person name="Stajich J.E."/>
            <person name="Spatafora J.W."/>
            <person name="Visel A."/>
            <person name="Grigoriev I.V."/>
        </authorList>
    </citation>
    <scope>NUCLEOTIDE SEQUENCE [LARGE SCALE GENOMIC DNA]</scope>
    <source>
        <strain evidence="2 3">CBS 129021</strain>
    </source>
</reference>
<dbReference type="RefSeq" id="XP_040710698.1">
    <property type="nucleotide sequence ID" value="XM_040863099.1"/>
</dbReference>